<evidence type="ECO:0000313" key="2">
    <source>
        <dbReference type="EMBL" id="EXM09766.1"/>
    </source>
</evidence>
<evidence type="ECO:0000256" key="1">
    <source>
        <dbReference type="SAM" id="MobiDB-lite"/>
    </source>
</evidence>
<reference evidence="2" key="2">
    <citation type="submission" date="2012-05" db="EMBL/GenBank/DDBJ databases">
        <title>The Genome Annotation of Fusarium oxysporum II5.</title>
        <authorList>
            <consortium name="The Broad Institute Genomics Platform"/>
            <person name="Ma L.-J."/>
            <person name="Corby-Kistler H."/>
            <person name="Broz K."/>
            <person name="Gale L.R."/>
            <person name="Jonkers W."/>
            <person name="O'Donnell K."/>
            <person name="Ploetz R."/>
            <person name="Steinberg C."/>
            <person name="Schwartz D.C."/>
            <person name="VanEtten H."/>
            <person name="Zhou S."/>
            <person name="Young S.K."/>
            <person name="Zeng Q."/>
            <person name="Gargeya S."/>
            <person name="Fitzgerald M."/>
            <person name="Abouelleil A."/>
            <person name="Alvarado L."/>
            <person name="Chapman S.B."/>
            <person name="Gainer-Dewar J."/>
            <person name="Goldberg J."/>
            <person name="Griggs A."/>
            <person name="Gujja S."/>
            <person name="Hansen M."/>
            <person name="Howarth C."/>
            <person name="Imamovic A."/>
            <person name="Ireland A."/>
            <person name="Larimer J."/>
            <person name="McCowan C."/>
            <person name="Murphy C."/>
            <person name="Pearson M."/>
            <person name="Poon T.W."/>
            <person name="Priest M."/>
            <person name="Roberts A."/>
            <person name="Saif S."/>
            <person name="Shea T."/>
            <person name="Sykes S."/>
            <person name="Wortman J."/>
            <person name="Nusbaum C."/>
            <person name="Birren B."/>
        </authorList>
    </citation>
    <scope>NUCLEOTIDE SEQUENCE</scope>
    <source>
        <strain evidence="2">54006</strain>
    </source>
</reference>
<dbReference type="AlphaFoldDB" id="X0KM65"/>
<feature type="region of interest" description="Disordered" evidence="1">
    <location>
        <begin position="37"/>
        <end position="108"/>
    </location>
</feature>
<feature type="compositionally biased region" description="Low complexity" evidence="1">
    <location>
        <begin position="75"/>
        <end position="84"/>
    </location>
</feature>
<sequence length="122" mass="13059">MTEGIKAIFSLADADTYVHFSYMAEKTSSLIATRSTVTTGTHFPNPPVGGPSLNQADTDPSDIYPHTPQRQATLTQTQTSPSSPVTEAIVDDMAPPRRDASGRFTPGESAFAYHTGNVKVKC</sequence>
<dbReference type="HOGENOM" id="CLU_2026848_0_0_1"/>
<organism evidence="2">
    <name type="scientific">Fusarium odoratissimum (strain NRRL 54006)</name>
    <dbReference type="NCBI Taxonomy" id="1089451"/>
    <lineage>
        <taxon>Eukaryota</taxon>
        <taxon>Fungi</taxon>
        <taxon>Dikarya</taxon>
        <taxon>Ascomycota</taxon>
        <taxon>Pezizomycotina</taxon>
        <taxon>Sordariomycetes</taxon>
        <taxon>Hypocreomycetidae</taxon>
        <taxon>Hypocreales</taxon>
        <taxon>Nectriaceae</taxon>
        <taxon>Fusarium</taxon>
        <taxon>Fusarium oxysporum species complex</taxon>
        <taxon>Fusarium oxysporum f. sp. cubense (strain race 4)</taxon>
    </lineage>
</organism>
<dbReference type="Proteomes" id="UP000030685">
    <property type="component" value="Unassembled WGS sequence"/>
</dbReference>
<gene>
    <name evidence="2" type="ORF">FOIG_00100</name>
</gene>
<accession>X0KM65</accession>
<reference evidence="2" key="1">
    <citation type="submission" date="2011-11" db="EMBL/GenBank/DDBJ databases">
        <title>The Genome Sequence of Fusarium oxysporum II5.</title>
        <authorList>
            <consortium name="The Broad Institute Genome Sequencing Platform"/>
            <person name="Ma L.-J."/>
            <person name="Gale L.R."/>
            <person name="Schwartz D.C."/>
            <person name="Zhou S."/>
            <person name="Corby-Kistler H."/>
            <person name="Young S.K."/>
            <person name="Zeng Q."/>
            <person name="Gargeya S."/>
            <person name="Fitzgerald M."/>
            <person name="Haas B."/>
            <person name="Abouelleil A."/>
            <person name="Alvarado L."/>
            <person name="Arachchi H.M."/>
            <person name="Berlin A."/>
            <person name="Brown A."/>
            <person name="Chapman S.B."/>
            <person name="Chen Z."/>
            <person name="Dunbar C."/>
            <person name="Freedman E."/>
            <person name="Gearin G."/>
            <person name="Goldberg J."/>
            <person name="Griggs A."/>
            <person name="Gujja S."/>
            <person name="Heiman D."/>
            <person name="Howarth C."/>
            <person name="Larson L."/>
            <person name="Lui A."/>
            <person name="MacDonald P.J.P."/>
            <person name="Montmayeur A."/>
            <person name="Murphy C."/>
            <person name="Neiman D."/>
            <person name="Pearson M."/>
            <person name="Priest M."/>
            <person name="Roberts A."/>
            <person name="Saif S."/>
            <person name="Shea T."/>
            <person name="Shenoy N."/>
            <person name="Sisk P."/>
            <person name="Stolte C."/>
            <person name="Sykes S."/>
            <person name="Wortman J."/>
            <person name="Nusbaum C."/>
            <person name="Birren B."/>
        </authorList>
    </citation>
    <scope>NUCLEOTIDE SEQUENCE [LARGE SCALE GENOMIC DNA]</scope>
    <source>
        <strain evidence="2">54006</strain>
    </source>
</reference>
<dbReference type="VEuPathDB" id="FungiDB:FOIG_00100"/>
<dbReference type="GeneID" id="42025275"/>
<name>X0KM65_FUSO5</name>
<proteinExistence type="predicted"/>
<protein>
    <submittedName>
        <fullName evidence="2">Uncharacterized protein</fullName>
    </submittedName>
</protein>
<dbReference type="RefSeq" id="XP_031071855.1">
    <property type="nucleotide sequence ID" value="XM_031196088.1"/>
</dbReference>
<dbReference type="EMBL" id="JH658272">
    <property type="protein sequence ID" value="EXM09766.1"/>
    <property type="molecule type" value="Genomic_DNA"/>
</dbReference>